<feature type="region of interest" description="Disordered" evidence="1">
    <location>
        <begin position="1"/>
        <end position="58"/>
    </location>
</feature>
<evidence type="ECO:0000256" key="1">
    <source>
        <dbReference type="SAM" id="MobiDB-lite"/>
    </source>
</evidence>
<dbReference type="AlphaFoldDB" id="A0A7S4DK35"/>
<feature type="compositionally biased region" description="Basic and acidic residues" evidence="1">
    <location>
        <begin position="1"/>
        <end position="10"/>
    </location>
</feature>
<accession>A0A7S4DK35</accession>
<proteinExistence type="predicted"/>
<protein>
    <submittedName>
        <fullName evidence="2">Uncharacterized protein</fullName>
    </submittedName>
</protein>
<name>A0A7S4DK35_HETAK</name>
<dbReference type="EMBL" id="HBIU01061153">
    <property type="protein sequence ID" value="CAE0654102.1"/>
    <property type="molecule type" value="Transcribed_RNA"/>
</dbReference>
<feature type="compositionally biased region" description="Polar residues" evidence="1">
    <location>
        <begin position="211"/>
        <end position="230"/>
    </location>
</feature>
<reference evidence="2" key="1">
    <citation type="submission" date="2021-01" db="EMBL/GenBank/DDBJ databases">
        <authorList>
            <person name="Corre E."/>
            <person name="Pelletier E."/>
            <person name="Niang G."/>
            <person name="Scheremetjew M."/>
            <person name="Finn R."/>
            <person name="Kale V."/>
            <person name="Holt S."/>
            <person name="Cochrane G."/>
            <person name="Meng A."/>
            <person name="Brown T."/>
            <person name="Cohen L."/>
        </authorList>
    </citation>
    <scope>NUCLEOTIDE SEQUENCE</scope>
    <source>
        <strain evidence="2">CCMP3107</strain>
    </source>
</reference>
<gene>
    <name evidence="2" type="ORF">HAKA00212_LOCUS26412</name>
</gene>
<evidence type="ECO:0000313" key="2">
    <source>
        <dbReference type="EMBL" id="CAE0654102.1"/>
    </source>
</evidence>
<feature type="compositionally biased region" description="Polar residues" evidence="1">
    <location>
        <begin position="45"/>
        <end position="58"/>
    </location>
</feature>
<sequence>MDAYGRRSLERTAPGPPALFYYPGRPDPAAPSLLDPDEQDEVQFGTRTKGNGPLASSSEFRDYQKIPFSHPDKARQNTTAQTLNKWQLEQSEALLQQTFKNAKQRLQTFHTETHKAEKIKPEKFLVSNLTEEKLGEMLDLAIQGDASSSAVAKLFLEINNITPDMLKQSHQQIDLEQMRIPPKPSSPTKKEDTAKALVTLLKALDNAGAFDQQQKIPSSGTSDATSTTKPQDQDLQQALWQLQQVLLTNSTSSSSR</sequence>
<feature type="region of interest" description="Disordered" evidence="1">
    <location>
        <begin position="209"/>
        <end position="234"/>
    </location>
</feature>
<organism evidence="2">
    <name type="scientific">Heterosigma akashiwo</name>
    <name type="common">Chromophytic alga</name>
    <name type="synonym">Heterosigma carterae</name>
    <dbReference type="NCBI Taxonomy" id="2829"/>
    <lineage>
        <taxon>Eukaryota</taxon>
        <taxon>Sar</taxon>
        <taxon>Stramenopiles</taxon>
        <taxon>Ochrophyta</taxon>
        <taxon>Raphidophyceae</taxon>
        <taxon>Chattonellales</taxon>
        <taxon>Chattonellaceae</taxon>
        <taxon>Heterosigma</taxon>
    </lineage>
</organism>